<dbReference type="Gene3D" id="1.10.630.10">
    <property type="entry name" value="Cytochrome P450"/>
    <property type="match status" value="1"/>
</dbReference>
<dbReference type="InterPro" id="IPR001128">
    <property type="entry name" value="Cyt_P450"/>
</dbReference>
<dbReference type="GO" id="GO:0005506">
    <property type="term" value="F:iron ion binding"/>
    <property type="evidence" value="ECO:0007669"/>
    <property type="project" value="InterPro"/>
</dbReference>
<comment type="similarity">
    <text evidence="1">Belongs to the cytochrome P450 family.</text>
</comment>
<comment type="caution">
    <text evidence="6">The sequence shown here is derived from an EMBL/GenBank/DDBJ whole genome shotgun (WGS) entry which is preliminary data.</text>
</comment>
<dbReference type="AlphaFoldDB" id="A0A2H3S081"/>
<dbReference type="GO" id="GO:0016705">
    <property type="term" value="F:oxidoreductase activity, acting on paired donors, with incorporation or reduction of molecular oxygen"/>
    <property type="evidence" value="ECO:0007669"/>
    <property type="project" value="InterPro"/>
</dbReference>
<name>A0A2H3S081_FUSFU</name>
<evidence type="ECO:0000256" key="4">
    <source>
        <dbReference type="ARBA" id="ARBA00023004"/>
    </source>
</evidence>
<keyword evidence="2" id="KW-0479">Metal-binding</keyword>
<evidence type="ECO:0000256" key="5">
    <source>
        <dbReference type="ARBA" id="ARBA00023033"/>
    </source>
</evidence>
<proteinExistence type="inferred from homology"/>
<accession>A0A2H3S081</accession>
<reference evidence="6" key="1">
    <citation type="submission" date="2019-05" db="EMBL/GenBank/DDBJ databases">
        <authorList>
            <person name="Piombo E."/>
        </authorList>
    </citation>
    <scope>NUCLEOTIDE SEQUENCE</scope>
    <source>
        <strain evidence="6">C2S</strain>
    </source>
</reference>
<dbReference type="Pfam" id="PF00067">
    <property type="entry name" value="p450"/>
    <property type="match status" value="1"/>
</dbReference>
<dbReference type="PRINTS" id="PR00463">
    <property type="entry name" value="EP450I"/>
</dbReference>
<dbReference type="InterPro" id="IPR036396">
    <property type="entry name" value="Cyt_P450_sf"/>
</dbReference>
<dbReference type="Proteomes" id="UP000760494">
    <property type="component" value="Unassembled WGS sequence"/>
</dbReference>
<evidence type="ECO:0000256" key="1">
    <source>
        <dbReference type="ARBA" id="ARBA00010617"/>
    </source>
</evidence>
<dbReference type="InterPro" id="IPR050364">
    <property type="entry name" value="Cytochrome_P450_fung"/>
</dbReference>
<dbReference type="PANTHER" id="PTHR46300">
    <property type="entry name" value="P450, PUTATIVE (EUROFUNG)-RELATED-RELATED"/>
    <property type="match status" value="1"/>
</dbReference>
<evidence type="ECO:0000313" key="7">
    <source>
        <dbReference type="Proteomes" id="UP000760494"/>
    </source>
</evidence>
<dbReference type="EMBL" id="CABFJX010000384">
    <property type="protein sequence ID" value="VTT76590.1"/>
    <property type="molecule type" value="Genomic_DNA"/>
</dbReference>
<dbReference type="GO" id="GO:0020037">
    <property type="term" value="F:heme binding"/>
    <property type="evidence" value="ECO:0007669"/>
    <property type="project" value="InterPro"/>
</dbReference>
<evidence type="ECO:0000256" key="3">
    <source>
        <dbReference type="ARBA" id="ARBA00023002"/>
    </source>
</evidence>
<keyword evidence="5" id="KW-0503">Monooxygenase</keyword>
<protein>
    <submittedName>
        <fullName evidence="6">Uncharacterized protein</fullName>
    </submittedName>
</protein>
<dbReference type="CDD" id="cd11065">
    <property type="entry name" value="CYP64-like"/>
    <property type="match status" value="1"/>
</dbReference>
<evidence type="ECO:0000313" key="6">
    <source>
        <dbReference type="EMBL" id="VTT76590.1"/>
    </source>
</evidence>
<dbReference type="InterPro" id="IPR002401">
    <property type="entry name" value="Cyt_P450_E_grp-I"/>
</dbReference>
<dbReference type="GO" id="GO:0004497">
    <property type="term" value="F:monooxygenase activity"/>
    <property type="evidence" value="ECO:0007669"/>
    <property type="project" value="UniProtKB-KW"/>
</dbReference>
<dbReference type="SUPFAM" id="SSF48264">
    <property type="entry name" value="Cytochrome P450"/>
    <property type="match status" value="1"/>
</dbReference>
<organism evidence="6 7">
    <name type="scientific">Fusarium fujikuroi</name>
    <name type="common">Bakanae and foot rot disease fungus</name>
    <name type="synonym">Gibberella fujikuroi</name>
    <dbReference type="NCBI Taxonomy" id="5127"/>
    <lineage>
        <taxon>Eukaryota</taxon>
        <taxon>Fungi</taxon>
        <taxon>Dikarya</taxon>
        <taxon>Ascomycota</taxon>
        <taxon>Pezizomycotina</taxon>
        <taxon>Sordariomycetes</taxon>
        <taxon>Hypocreomycetidae</taxon>
        <taxon>Hypocreales</taxon>
        <taxon>Nectriaceae</taxon>
        <taxon>Fusarium</taxon>
        <taxon>Fusarium fujikuroi species complex</taxon>
    </lineage>
</organism>
<sequence>MASSSHFDISHVSKLLILFSLAAGGLILYMVVKYALQSQRPSKFPPGPRALPIIGNLHLLSRTKAFIQFSEWGRTYGTIIGLKLGPQNVVILNDHKHVQELFDKRGSIYSDRPPSHIANDIMFTNDTHILFVPYGDSWRKLRKTLQGLLNIKAVDRLLPIQNAEATQMMHQLLQSPDDWYDHIRRYSTSVILASVYGLRGPTFEHPRVKSLYHVQDQLTQIAELGATPPVDVFPILQYLPDFLSPWRIWARNIRKEHRALYFKLLSETQELVAKNKAPEDSFMVRLLKEQDMSGLDDEHLAYIGGSLMEAGSDTTASTLLSFILAMALFPESLTKCQAEVDSICGAGRLPTFDDFESLTYLKAAMTETLRWRPVAAGGIPHALTHDDYYEGYYLPKGTILFANAWAIHRSSDYDAPDQFYPDRFLQNKFGTAHDSIHSDNKRRPIYGFGAGRRLLNMAKLVWAFDIKPAADKIDSSIETGYTGGFLITPKKFPLCLTLRSADREIVIKRDFLKCLELLKKFKE</sequence>
<gene>
    <name evidence="6" type="ORF">C2S_10460</name>
</gene>
<evidence type="ECO:0000256" key="2">
    <source>
        <dbReference type="ARBA" id="ARBA00022723"/>
    </source>
</evidence>
<keyword evidence="3" id="KW-0560">Oxidoreductase</keyword>
<dbReference type="PANTHER" id="PTHR46300:SF2">
    <property type="entry name" value="CYTOCHROME P450 MONOOXYGENASE ALNH-RELATED"/>
    <property type="match status" value="1"/>
</dbReference>
<keyword evidence="4" id="KW-0408">Iron</keyword>